<protein>
    <submittedName>
        <fullName evidence="2">Uncharacterized protein</fullName>
    </submittedName>
</protein>
<organism evidence="2 3">
    <name type="scientific">Prorocentrum cordatum</name>
    <dbReference type="NCBI Taxonomy" id="2364126"/>
    <lineage>
        <taxon>Eukaryota</taxon>
        <taxon>Sar</taxon>
        <taxon>Alveolata</taxon>
        <taxon>Dinophyceae</taxon>
        <taxon>Prorocentrales</taxon>
        <taxon>Prorocentraceae</taxon>
        <taxon>Prorocentrum</taxon>
    </lineage>
</organism>
<sequence>MEVDLESPLARANGRKEGAAASGEEAPNKKKKLGQMAGDADEDLAKVEGALRGKDIASALSRVPARADTKGPDSVRVDVARALGRLLHRERREDGGQVLRRGGSSSGRAAFKAMVDNEEAKGLAEPYEAATAFYTKCLSVASLEDQALVIHHFRVRRCYREKFMRLQFSIAEGFQIKGSELTKLLLEQAVIRIPTHFRGRLKLGSAPVGHIEQMAPKLLDRTKRGPVQGASGDHDVGTATRITSTAYRRQGTLP</sequence>
<proteinExistence type="predicted"/>
<feature type="region of interest" description="Disordered" evidence="1">
    <location>
        <begin position="1"/>
        <end position="40"/>
    </location>
</feature>
<dbReference type="EMBL" id="CAUYUJ010015913">
    <property type="protein sequence ID" value="CAK0859549.1"/>
    <property type="molecule type" value="Genomic_DNA"/>
</dbReference>
<evidence type="ECO:0000256" key="1">
    <source>
        <dbReference type="SAM" id="MobiDB-lite"/>
    </source>
</evidence>
<dbReference type="Proteomes" id="UP001189429">
    <property type="component" value="Unassembled WGS sequence"/>
</dbReference>
<gene>
    <name evidence="2" type="ORF">PCOR1329_LOCUS48882</name>
</gene>
<keyword evidence="3" id="KW-1185">Reference proteome</keyword>
<evidence type="ECO:0000313" key="3">
    <source>
        <dbReference type="Proteomes" id="UP001189429"/>
    </source>
</evidence>
<comment type="caution">
    <text evidence="2">The sequence shown here is derived from an EMBL/GenBank/DDBJ whole genome shotgun (WGS) entry which is preliminary data.</text>
</comment>
<feature type="region of interest" description="Disordered" evidence="1">
    <location>
        <begin position="223"/>
        <end position="254"/>
    </location>
</feature>
<accession>A0ABN9UIN7</accession>
<reference evidence="2" key="1">
    <citation type="submission" date="2023-10" db="EMBL/GenBank/DDBJ databases">
        <authorList>
            <person name="Chen Y."/>
            <person name="Shah S."/>
            <person name="Dougan E. K."/>
            <person name="Thang M."/>
            <person name="Chan C."/>
        </authorList>
    </citation>
    <scope>NUCLEOTIDE SEQUENCE [LARGE SCALE GENOMIC DNA]</scope>
</reference>
<feature type="compositionally biased region" description="Polar residues" evidence="1">
    <location>
        <begin position="240"/>
        <end position="254"/>
    </location>
</feature>
<name>A0ABN9UIN7_9DINO</name>
<evidence type="ECO:0000313" key="2">
    <source>
        <dbReference type="EMBL" id="CAK0859549.1"/>
    </source>
</evidence>